<protein>
    <recommendedName>
        <fullName evidence="1">Alpha-glutamyl/putrescinyl thymine pyrophosphorylase clade 3 domain-containing protein</fullName>
    </recommendedName>
</protein>
<sequence length="311" mass="35386">MRFGTERRLLLIEGLQNYTYRPLPGARTPERREALVEQFIDSIRRIDFVNRLREAELHPSRCDPKEHSMFDPLRAAAIKHREGNIDEAYWLVFLATHCGKHILDQWSLARTLYGRNGAGNFWNWASISANPEDFHTWITRSYRELRTDGISRRFGNHRKYETLRPDSHRGTSKIFSSYVSWVGANRGHALLIDEAEQECGGDPKKMFDHLYHAMAAVTSFGRTGRFDFLTMVGKLGLANIEPGIPYLVGATGPLAGARLLFGGNHSANLSPQKLNQWVVELGDHLGLGMQIMEDSLCNWQKSPDAYLAFRG</sequence>
<evidence type="ECO:0000313" key="3">
    <source>
        <dbReference type="Proteomes" id="UP001596166"/>
    </source>
</evidence>
<dbReference type="InterPro" id="IPR041271">
    <property type="entry name" value="AGPT-Pplase3"/>
</dbReference>
<accession>A0ABW0GES5</accession>
<organism evidence="2 3">
    <name type="scientific">Azospirillum himalayense</name>
    <dbReference type="NCBI Taxonomy" id="654847"/>
    <lineage>
        <taxon>Bacteria</taxon>
        <taxon>Pseudomonadati</taxon>
        <taxon>Pseudomonadota</taxon>
        <taxon>Alphaproteobacteria</taxon>
        <taxon>Rhodospirillales</taxon>
        <taxon>Azospirillaceae</taxon>
        <taxon>Azospirillum</taxon>
    </lineage>
</organism>
<reference evidence="3" key="1">
    <citation type="journal article" date="2019" name="Int. J. Syst. Evol. Microbiol.">
        <title>The Global Catalogue of Microorganisms (GCM) 10K type strain sequencing project: providing services to taxonomists for standard genome sequencing and annotation.</title>
        <authorList>
            <consortium name="The Broad Institute Genomics Platform"/>
            <consortium name="The Broad Institute Genome Sequencing Center for Infectious Disease"/>
            <person name="Wu L."/>
            <person name="Ma J."/>
        </authorList>
    </citation>
    <scope>NUCLEOTIDE SEQUENCE [LARGE SCALE GENOMIC DNA]</scope>
    <source>
        <strain evidence="3">CCUG 58760</strain>
    </source>
</reference>
<feature type="domain" description="Alpha-glutamyl/putrescinyl thymine pyrophosphorylase clade 3" evidence="1">
    <location>
        <begin position="31"/>
        <end position="311"/>
    </location>
</feature>
<proteinExistence type="predicted"/>
<evidence type="ECO:0000259" key="1">
    <source>
        <dbReference type="Pfam" id="PF18746"/>
    </source>
</evidence>
<comment type="caution">
    <text evidence="2">The sequence shown here is derived from an EMBL/GenBank/DDBJ whole genome shotgun (WGS) entry which is preliminary data.</text>
</comment>
<evidence type="ECO:0000313" key="2">
    <source>
        <dbReference type="EMBL" id="MFC5359076.1"/>
    </source>
</evidence>
<dbReference type="RefSeq" id="WP_376998759.1">
    <property type="nucleotide sequence ID" value="NZ_JBHSLC010000110.1"/>
</dbReference>
<dbReference type="EMBL" id="JBHSLC010000110">
    <property type="protein sequence ID" value="MFC5359076.1"/>
    <property type="molecule type" value="Genomic_DNA"/>
</dbReference>
<keyword evidence="3" id="KW-1185">Reference proteome</keyword>
<dbReference type="Pfam" id="PF18746">
    <property type="entry name" value="aGPT-Pplase3"/>
    <property type="match status" value="1"/>
</dbReference>
<dbReference type="Proteomes" id="UP001596166">
    <property type="component" value="Unassembled WGS sequence"/>
</dbReference>
<name>A0ABW0GES5_9PROT</name>
<gene>
    <name evidence="2" type="ORF">ACFPMG_29185</name>
</gene>